<reference evidence="2" key="2">
    <citation type="submission" date="2025-08" db="UniProtKB">
        <authorList>
            <consortium name="RefSeq"/>
        </authorList>
    </citation>
    <scope>IDENTIFICATION</scope>
    <source>
        <tissue evidence="2">Leaf</tissue>
    </source>
</reference>
<reference evidence="1" key="1">
    <citation type="journal article" date="2014" name="Nat. Commun.">
        <title>The tobacco genome sequence and its comparison with those of tomato and potato.</title>
        <authorList>
            <person name="Sierro N."/>
            <person name="Battey J.N."/>
            <person name="Ouadi S."/>
            <person name="Bakaher N."/>
            <person name="Bovet L."/>
            <person name="Willig A."/>
            <person name="Goepfert S."/>
            <person name="Peitsch M.C."/>
            <person name="Ivanov N.V."/>
        </authorList>
    </citation>
    <scope>NUCLEOTIDE SEQUENCE [LARGE SCALE GENOMIC DNA]</scope>
</reference>
<name>A0AC58RX96_TOBAC</name>
<keyword evidence="1" id="KW-1185">Reference proteome</keyword>
<gene>
    <name evidence="2" type="primary">LOC142164083</name>
</gene>
<organism evidence="1 2">
    <name type="scientific">Nicotiana tabacum</name>
    <name type="common">Common tobacco</name>
    <dbReference type="NCBI Taxonomy" id="4097"/>
    <lineage>
        <taxon>Eukaryota</taxon>
        <taxon>Viridiplantae</taxon>
        <taxon>Streptophyta</taxon>
        <taxon>Embryophyta</taxon>
        <taxon>Tracheophyta</taxon>
        <taxon>Spermatophyta</taxon>
        <taxon>Magnoliopsida</taxon>
        <taxon>eudicotyledons</taxon>
        <taxon>Gunneridae</taxon>
        <taxon>Pentapetalae</taxon>
        <taxon>asterids</taxon>
        <taxon>lamiids</taxon>
        <taxon>Solanales</taxon>
        <taxon>Solanaceae</taxon>
        <taxon>Nicotianoideae</taxon>
        <taxon>Nicotianeae</taxon>
        <taxon>Nicotiana</taxon>
    </lineage>
</organism>
<protein>
    <submittedName>
        <fullName evidence="2">Uncharacterized protein LOC142164083</fullName>
    </submittedName>
</protein>
<evidence type="ECO:0000313" key="1">
    <source>
        <dbReference type="Proteomes" id="UP000790787"/>
    </source>
</evidence>
<dbReference type="RefSeq" id="XP_075077356.1">
    <property type="nucleotide sequence ID" value="XM_075221255.1"/>
</dbReference>
<proteinExistence type="predicted"/>
<dbReference type="Proteomes" id="UP000790787">
    <property type="component" value="Chromosome 9"/>
</dbReference>
<evidence type="ECO:0000313" key="2">
    <source>
        <dbReference type="RefSeq" id="XP_075077356.1"/>
    </source>
</evidence>
<accession>A0AC58RX96</accession>
<sequence length="116" mass="13179">MTATRKLTYSAGSQSTKQTMVDVVKGLPIQCWIEKKLGRIASLLGKPICTDKLTVRCERISYARVLIEMDITQPFPDELSIEKADGSIWEQKADFEWKPKFCMDCDQFGHNTDACE</sequence>